<name>A0A077LVJ2_9MICO</name>
<proteinExistence type="predicted"/>
<evidence type="ECO:0000259" key="1">
    <source>
        <dbReference type="Pfam" id="PF12867"/>
    </source>
</evidence>
<protein>
    <recommendedName>
        <fullName evidence="1">DinB-like domain-containing protein</fullName>
    </recommendedName>
</protein>
<accession>A0A077LVJ2</accession>
<dbReference type="STRING" id="1194083.BN12_2160002"/>
<evidence type="ECO:0000313" key="3">
    <source>
        <dbReference type="Proteomes" id="UP000035721"/>
    </source>
</evidence>
<dbReference type="Pfam" id="PF12867">
    <property type="entry name" value="DinB_2"/>
    <property type="match status" value="1"/>
</dbReference>
<evidence type="ECO:0000313" key="2">
    <source>
        <dbReference type="EMBL" id="CCH77696.1"/>
    </source>
</evidence>
<keyword evidence="3" id="KW-1185">Reference proteome</keyword>
<dbReference type="InterPro" id="IPR034660">
    <property type="entry name" value="DinB/YfiT-like"/>
</dbReference>
<reference evidence="2 3" key="1">
    <citation type="journal article" date="2013" name="ISME J.">
        <title>A metabolic model for members of the genus Tetrasphaera involved in enhanced biological phosphorus removal.</title>
        <authorList>
            <person name="Kristiansen R."/>
            <person name="Nguyen H.T.T."/>
            <person name="Saunders A.M."/>
            <person name="Nielsen J.L."/>
            <person name="Wimmer R."/>
            <person name="Le V.Q."/>
            <person name="McIlroy S.J."/>
            <person name="Petrovski S."/>
            <person name="Seviour R.J."/>
            <person name="Calteau A."/>
            <person name="Nielsen K.L."/>
            <person name="Nielsen P.H."/>
        </authorList>
    </citation>
    <scope>NUCLEOTIDE SEQUENCE [LARGE SCALE GENOMIC DNA]</scope>
    <source>
        <strain evidence="2 3">T1-X7</strain>
    </source>
</reference>
<feature type="domain" description="DinB-like" evidence="1">
    <location>
        <begin position="56"/>
        <end position="172"/>
    </location>
</feature>
<dbReference type="InterPro" id="IPR024775">
    <property type="entry name" value="DinB-like"/>
</dbReference>
<dbReference type="Gene3D" id="1.20.120.450">
    <property type="entry name" value="dinb family like domain"/>
    <property type="match status" value="1"/>
</dbReference>
<dbReference type="RefSeq" id="WP_048556567.1">
    <property type="nucleotide sequence ID" value="NZ_HF570958.1"/>
</dbReference>
<dbReference type="SUPFAM" id="SSF109854">
    <property type="entry name" value="DinB/YfiT-like putative metalloenzymes"/>
    <property type="match status" value="1"/>
</dbReference>
<sequence>MTEQQHIEPDTKDWTWTVERRCPDCGFVAGEVGPDEVVGLVHRLTAPWPEVLARPDVATRPRPEVWSPLEYAAHVRDVCDVFGARLRLMLDEEAPTFADWDQDAAAIEKDYAASEPDTVADELAIAADGLAQGYATVTGPQWERRGIRSNGSEFTVLTLGRYCLHDLAHHLWDVGATA</sequence>
<dbReference type="OrthoDB" id="3376896at2"/>
<gene>
    <name evidence="2" type="ORF">BN12_2160002</name>
</gene>
<dbReference type="Proteomes" id="UP000035721">
    <property type="component" value="Unassembled WGS sequence"/>
</dbReference>
<organism evidence="2 3">
    <name type="scientific">Nostocoides japonicum T1-X7</name>
    <dbReference type="NCBI Taxonomy" id="1194083"/>
    <lineage>
        <taxon>Bacteria</taxon>
        <taxon>Bacillati</taxon>
        <taxon>Actinomycetota</taxon>
        <taxon>Actinomycetes</taxon>
        <taxon>Micrococcales</taxon>
        <taxon>Intrasporangiaceae</taxon>
        <taxon>Nostocoides</taxon>
    </lineage>
</organism>
<dbReference type="EMBL" id="CAJB01000131">
    <property type="protein sequence ID" value="CCH77696.1"/>
    <property type="molecule type" value="Genomic_DNA"/>
</dbReference>
<comment type="caution">
    <text evidence="2">The sequence shown here is derived from an EMBL/GenBank/DDBJ whole genome shotgun (WGS) entry which is preliminary data.</text>
</comment>
<dbReference type="AlphaFoldDB" id="A0A077LVJ2"/>